<dbReference type="AlphaFoldDB" id="A0A0C6P5F6"/>
<proteinExistence type="predicted"/>
<accession>A0A0C6P5F6</accession>
<name>A0A0C6P5F6_BORBO</name>
<dbReference type="KEGG" id="bbh:BN112_1903"/>
<protein>
    <submittedName>
        <fullName evidence="1">Uncharacterized protein</fullName>
    </submittedName>
</protein>
<dbReference type="HOGENOM" id="CLU_2803912_0_0_4"/>
<evidence type="ECO:0000313" key="1">
    <source>
        <dbReference type="EMBL" id="CCJ53820.1"/>
    </source>
</evidence>
<organism evidence="1 2">
    <name type="scientific">Bordetella bronchiseptica 253</name>
    <dbReference type="NCBI Taxonomy" id="568707"/>
    <lineage>
        <taxon>Bacteria</taxon>
        <taxon>Pseudomonadati</taxon>
        <taxon>Pseudomonadota</taxon>
        <taxon>Betaproteobacteria</taxon>
        <taxon>Burkholderiales</taxon>
        <taxon>Alcaligenaceae</taxon>
        <taxon>Bordetella</taxon>
    </lineage>
</organism>
<reference evidence="1 2" key="1">
    <citation type="journal article" date="2012" name="BMC Genomics">
        <title>Comparative genomics of the classical Bordetella subspecies: the evolution and exchange of virulence-associated diversity amongst closely related pathogens.</title>
        <authorList>
            <person name="Park J."/>
            <person name="Zhang Y."/>
            <person name="Buboltz A.M."/>
            <person name="Zhang X."/>
            <person name="Schuster S.C."/>
            <person name="Ahuja U."/>
            <person name="Liu M."/>
            <person name="Miller J.F."/>
            <person name="Sebaihia M."/>
            <person name="Bentley S.D."/>
            <person name="Parkhill J."/>
            <person name="Harvill E.T."/>
        </authorList>
    </citation>
    <scope>NUCLEOTIDE SEQUENCE [LARGE SCALE GENOMIC DNA]</scope>
    <source>
        <strain evidence="1 2">253</strain>
    </source>
</reference>
<evidence type="ECO:0000313" key="2">
    <source>
        <dbReference type="Proteomes" id="UP000007564"/>
    </source>
</evidence>
<dbReference type="RefSeq" id="WP_003809760.1">
    <property type="nucleotide sequence ID" value="NC_019382.1"/>
</dbReference>
<dbReference type="Proteomes" id="UP000007564">
    <property type="component" value="Chromosome"/>
</dbReference>
<sequence length="67" mass="7406">MTASVLNYTLRQTSQPTEAQRRALRTLETARQLMAESGATPPAADPVSTEAELVAYLNERYARPANR</sequence>
<gene>
    <name evidence="1" type="ORF">BN112_1903</name>
</gene>
<dbReference type="OrthoDB" id="8666624at2"/>
<dbReference type="EMBL" id="HE965806">
    <property type="protein sequence ID" value="CCJ53820.1"/>
    <property type="molecule type" value="Genomic_DNA"/>
</dbReference>